<dbReference type="RefSeq" id="WP_105357523.1">
    <property type="nucleotide sequence ID" value="NZ_PUIB01000022.1"/>
</dbReference>
<name>A0A2S8FCT0_9BACT</name>
<evidence type="ECO:0000313" key="3">
    <source>
        <dbReference type="EMBL" id="PQO29968.1"/>
    </source>
</evidence>
<dbReference type="Proteomes" id="UP000239388">
    <property type="component" value="Unassembled WGS sequence"/>
</dbReference>
<feature type="region of interest" description="Disordered" evidence="1">
    <location>
        <begin position="565"/>
        <end position="587"/>
    </location>
</feature>
<evidence type="ECO:0000256" key="1">
    <source>
        <dbReference type="SAM" id="MobiDB-lite"/>
    </source>
</evidence>
<comment type="caution">
    <text evidence="3">The sequence shown here is derived from an EMBL/GenBank/DDBJ whole genome shotgun (WGS) entry which is preliminary data.</text>
</comment>
<protein>
    <submittedName>
        <fullName evidence="3">Uncharacterized protein</fullName>
    </submittedName>
</protein>
<accession>A0A2S8FCT0</accession>
<sequence>MRALASLIVLFSWIVGPVSAQPAPAEIETISPEKITPIVPLKEPEATQETRAEQTLLEHLCTQKVDVHFKKTSVKDALHELERQGGIPILIDQIALAEGGFSADRQVTANLPNVSLYTALKWTLHDAELTFVPEADSVWVTTSVAAEKMLKPRYYAVPTLISNENDAEQLIELFTTVIKPESWEDLGGPGSVAPYRSGLMVTQNAHVHMLLERLFAGLESLQKLPSDNYPTACYPISLTSSRQQELLQKLYTTNAKLPVDSSSLMSLIEKLREQVPCPIYLDRRALEDHYFYPDEIISTLPPESFSLARALDVITKSADFTWYVSDELIVITTADEAEMALDVALYPVRDLAWMGLDIQDVRLEEVAIPRPARQFAFGGGWVGYDSLEVDPIFGLPDYKGLIDLLTTTIEPDTWEDLGGAGSIAPFQRRADCLAIAQTQSAHRKLRQGLESLREKQQPANVDQLLEQYRANLKKMVVHTYVAAAGPHGGYRFRKDELQRIIEKIPQRVRPESWDGSTTFVDLMNEKIIVRNRGDVQREIQTYLTDLGIIKCDISRAGSCGCFLPFEDPQTETSPPATTTGQPTPAVR</sequence>
<dbReference type="EMBL" id="PUIB01000022">
    <property type="protein sequence ID" value="PQO29968.1"/>
    <property type="molecule type" value="Genomic_DNA"/>
</dbReference>
<feature type="compositionally biased region" description="Low complexity" evidence="1">
    <location>
        <begin position="572"/>
        <end position="587"/>
    </location>
</feature>
<keyword evidence="2" id="KW-0732">Signal</keyword>
<feature type="signal peptide" evidence="2">
    <location>
        <begin position="1"/>
        <end position="20"/>
    </location>
</feature>
<gene>
    <name evidence="3" type="ORF">C5Y98_22160</name>
</gene>
<evidence type="ECO:0000313" key="4">
    <source>
        <dbReference type="Proteomes" id="UP000239388"/>
    </source>
</evidence>
<dbReference type="OrthoDB" id="277020at2"/>
<feature type="chain" id="PRO_5015602912" evidence="2">
    <location>
        <begin position="21"/>
        <end position="587"/>
    </location>
</feature>
<evidence type="ECO:0000256" key="2">
    <source>
        <dbReference type="SAM" id="SignalP"/>
    </source>
</evidence>
<proteinExistence type="predicted"/>
<reference evidence="3 4" key="1">
    <citation type="submission" date="2018-02" db="EMBL/GenBank/DDBJ databases">
        <title>Comparative genomes isolates from brazilian mangrove.</title>
        <authorList>
            <person name="Araujo J.E."/>
            <person name="Taketani R.G."/>
            <person name="Silva M.C.P."/>
            <person name="Loureco M.V."/>
            <person name="Andreote F.D."/>
        </authorList>
    </citation>
    <scope>NUCLEOTIDE SEQUENCE [LARGE SCALE GENOMIC DNA]</scope>
    <source>
        <strain evidence="3 4">NAP PRIS-MGV</strain>
    </source>
</reference>
<organism evidence="3 4">
    <name type="scientific">Blastopirellula marina</name>
    <dbReference type="NCBI Taxonomy" id="124"/>
    <lineage>
        <taxon>Bacteria</taxon>
        <taxon>Pseudomonadati</taxon>
        <taxon>Planctomycetota</taxon>
        <taxon>Planctomycetia</taxon>
        <taxon>Pirellulales</taxon>
        <taxon>Pirellulaceae</taxon>
        <taxon>Blastopirellula</taxon>
    </lineage>
</organism>
<dbReference type="AlphaFoldDB" id="A0A2S8FCT0"/>